<dbReference type="PANTHER" id="PTHR37419">
    <property type="entry name" value="SERINE/THREONINE-PROTEIN KINASE TOXIN HIPA"/>
    <property type="match status" value="1"/>
</dbReference>
<dbReference type="InterPro" id="IPR012893">
    <property type="entry name" value="HipA-like_C"/>
</dbReference>
<dbReference type="NCBIfam" id="TIGR03071">
    <property type="entry name" value="couple_hipA"/>
    <property type="match status" value="1"/>
</dbReference>
<evidence type="ECO:0000256" key="1">
    <source>
        <dbReference type="ARBA" id="ARBA00010164"/>
    </source>
</evidence>
<dbReference type="Proteomes" id="UP000252586">
    <property type="component" value="Unassembled WGS sequence"/>
</dbReference>
<comment type="similarity">
    <text evidence="1">Belongs to the HipA Ser/Thr kinase family.</text>
</comment>
<dbReference type="Pfam" id="PF13657">
    <property type="entry name" value="Couple_hipA"/>
    <property type="match status" value="1"/>
</dbReference>
<accession>A0A366DLD9</accession>
<feature type="domain" description="HipA N-terminal subdomain 1" evidence="5">
    <location>
        <begin position="5"/>
        <end position="105"/>
    </location>
</feature>
<dbReference type="STRING" id="1210090.GCA_001613185_05790"/>
<dbReference type="InterPro" id="IPR017508">
    <property type="entry name" value="HipA_N1"/>
</dbReference>
<evidence type="ECO:0000256" key="2">
    <source>
        <dbReference type="ARBA" id="ARBA00022679"/>
    </source>
</evidence>
<sequence length="410" mass="44705">MADLVVELYGTRVGVLTGTWRNFDFVSDPGAVEQFGIDSPILSVAIPLVAVTTRARKARRQAFFRELLPEGRMLTRLAAEAGVAEQDSIGLLRRFGRDTAGALQIWDPDVPGEPKQPQIELLSAADVARMLTNVHDNPLGNKPIGGKTSLAGVQDKIVLARTAEGWNRVIDGYPSTHILKPVLQDFPTVIYDEEYGARFARAIGLTEFHTWIEDFDGVPTLVVERYDRSADAPAGRIHQEDFNQALGAVGTQKYQRLGGKVSLARIAGVLEAIGDLESRQRLLRMTVLAVAVGNLDMHAKNLSLLHRPDGSMTLAPAYDTVPQAHQPSDGELALAVDGVYRHAAITRAHLVSEGRSWGLPDVERIIDETLDTIRATAASERPHPSAHKSLDEDILRFTANLISGRAVGDK</sequence>
<evidence type="ECO:0000259" key="4">
    <source>
        <dbReference type="Pfam" id="PF07804"/>
    </source>
</evidence>
<reference evidence="6 7" key="1">
    <citation type="submission" date="2018-06" db="EMBL/GenBank/DDBJ databases">
        <title>Genomic Encyclopedia of Type Strains, Phase IV (KMG-IV): sequencing the most valuable type-strain genomes for metagenomic binning, comparative biology and taxonomic classification.</title>
        <authorList>
            <person name="Goeker M."/>
        </authorList>
    </citation>
    <scope>NUCLEOTIDE SEQUENCE [LARGE SCALE GENOMIC DNA]</scope>
    <source>
        <strain evidence="6 7">DSM 44599</strain>
    </source>
</reference>
<comment type="caution">
    <text evidence="6">The sequence shown here is derived from an EMBL/GenBank/DDBJ whole genome shotgun (WGS) entry which is preliminary data.</text>
</comment>
<dbReference type="InterPro" id="IPR052028">
    <property type="entry name" value="HipA_Ser/Thr_kinase"/>
</dbReference>
<evidence type="ECO:0000256" key="3">
    <source>
        <dbReference type="ARBA" id="ARBA00022777"/>
    </source>
</evidence>
<dbReference type="RefSeq" id="WP_084538080.1">
    <property type="nucleotide sequence ID" value="NZ_QNRE01000005.1"/>
</dbReference>
<evidence type="ECO:0000313" key="6">
    <source>
        <dbReference type="EMBL" id="RBO90893.1"/>
    </source>
</evidence>
<feature type="domain" description="HipA-like C-terminal" evidence="4">
    <location>
        <begin position="148"/>
        <end position="375"/>
    </location>
</feature>
<evidence type="ECO:0000259" key="5">
    <source>
        <dbReference type="Pfam" id="PF13657"/>
    </source>
</evidence>
<protein>
    <submittedName>
        <fullName evidence="6">Serine/threonine-protein kinase HipA</fullName>
    </submittedName>
</protein>
<proteinExistence type="inferred from homology"/>
<dbReference type="PANTHER" id="PTHR37419:SF1">
    <property type="entry name" value="SERINE_THREONINE-PROTEIN KINASE TOXIN HIPA"/>
    <property type="match status" value="1"/>
</dbReference>
<organism evidence="6 7">
    <name type="scientific">Nocardia puris</name>
    <dbReference type="NCBI Taxonomy" id="208602"/>
    <lineage>
        <taxon>Bacteria</taxon>
        <taxon>Bacillati</taxon>
        <taxon>Actinomycetota</taxon>
        <taxon>Actinomycetes</taxon>
        <taxon>Mycobacteriales</taxon>
        <taxon>Nocardiaceae</taxon>
        <taxon>Nocardia</taxon>
    </lineage>
</organism>
<keyword evidence="3 6" id="KW-0418">Kinase</keyword>
<name>A0A366DLD9_9NOCA</name>
<gene>
    <name evidence="6" type="ORF">DFR74_105299</name>
</gene>
<dbReference type="Pfam" id="PF07804">
    <property type="entry name" value="HipA_C"/>
    <property type="match status" value="1"/>
</dbReference>
<evidence type="ECO:0000313" key="7">
    <source>
        <dbReference type="Proteomes" id="UP000252586"/>
    </source>
</evidence>
<dbReference type="OrthoDB" id="3182374at2"/>
<dbReference type="GO" id="GO:0005829">
    <property type="term" value="C:cytosol"/>
    <property type="evidence" value="ECO:0007669"/>
    <property type="project" value="TreeGrafter"/>
</dbReference>
<dbReference type="AlphaFoldDB" id="A0A366DLD9"/>
<dbReference type="GO" id="GO:0004674">
    <property type="term" value="F:protein serine/threonine kinase activity"/>
    <property type="evidence" value="ECO:0007669"/>
    <property type="project" value="TreeGrafter"/>
</dbReference>
<keyword evidence="7" id="KW-1185">Reference proteome</keyword>
<dbReference type="EMBL" id="QNRE01000005">
    <property type="protein sequence ID" value="RBO90893.1"/>
    <property type="molecule type" value="Genomic_DNA"/>
</dbReference>
<keyword evidence="2" id="KW-0808">Transferase</keyword>